<accession>A0A4C1X6N1</accession>
<gene>
    <name evidence="1" type="ORF">EVAR_80775_1</name>
</gene>
<keyword evidence="2" id="KW-1185">Reference proteome</keyword>
<proteinExistence type="predicted"/>
<sequence length="101" mass="11094">MFCVFITSFCPRLRLRGHRINSSTVLNYYAVNHDPQPGRTLDTAPGSKLDFDLDSVYDFGPSPTLNLGRRADDAASCHMRPIISEGSLLPCGGYTSIALPF</sequence>
<name>A0A4C1X6N1_EUMVA</name>
<dbReference type="AlphaFoldDB" id="A0A4C1X6N1"/>
<reference evidence="1 2" key="1">
    <citation type="journal article" date="2019" name="Commun. Biol.">
        <title>The bagworm genome reveals a unique fibroin gene that provides high tensile strength.</title>
        <authorList>
            <person name="Kono N."/>
            <person name="Nakamura H."/>
            <person name="Ohtoshi R."/>
            <person name="Tomita M."/>
            <person name="Numata K."/>
            <person name="Arakawa K."/>
        </authorList>
    </citation>
    <scope>NUCLEOTIDE SEQUENCE [LARGE SCALE GENOMIC DNA]</scope>
</reference>
<evidence type="ECO:0000313" key="1">
    <source>
        <dbReference type="EMBL" id="GBP59448.1"/>
    </source>
</evidence>
<evidence type="ECO:0000313" key="2">
    <source>
        <dbReference type="Proteomes" id="UP000299102"/>
    </source>
</evidence>
<comment type="caution">
    <text evidence="1">The sequence shown here is derived from an EMBL/GenBank/DDBJ whole genome shotgun (WGS) entry which is preliminary data.</text>
</comment>
<dbReference type="Proteomes" id="UP000299102">
    <property type="component" value="Unassembled WGS sequence"/>
</dbReference>
<organism evidence="1 2">
    <name type="scientific">Eumeta variegata</name>
    <name type="common">Bagworm moth</name>
    <name type="synonym">Eumeta japonica</name>
    <dbReference type="NCBI Taxonomy" id="151549"/>
    <lineage>
        <taxon>Eukaryota</taxon>
        <taxon>Metazoa</taxon>
        <taxon>Ecdysozoa</taxon>
        <taxon>Arthropoda</taxon>
        <taxon>Hexapoda</taxon>
        <taxon>Insecta</taxon>
        <taxon>Pterygota</taxon>
        <taxon>Neoptera</taxon>
        <taxon>Endopterygota</taxon>
        <taxon>Lepidoptera</taxon>
        <taxon>Glossata</taxon>
        <taxon>Ditrysia</taxon>
        <taxon>Tineoidea</taxon>
        <taxon>Psychidae</taxon>
        <taxon>Oiketicinae</taxon>
        <taxon>Eumeta</taxon>
    </lineage>
</organism>
<dbReference type="EMBL" id="BGZK01000761">
    <property type="protein sequence ID" value="GBP59448.1"/>
    <property type="molecule type" value="Genomic_DNA"/>
</dbReference>
<protein>
    <submittedName>
        <fullName evidence="1">Uncharacterized protein</fullName>
    </submittedName>
</protein>